<evidence type="ECO:0000256" key="4">
    <source>
        <dbReference type="SAM" id="SignalP"/>
    </source>
</evidence>
<dbReference type="SUPFAM" id="SSF101148">
    <property type="entry name" value="Plant invertase/pectin methylesterase inhibitor"/>
    <property type="match status" value="1"/>
</dbReference>
<gene>
    <name evidence="6" type="ORF">EJB05_51881</name>
</gene>
<protein>
    <recommendedName>
        <fullName evidence="5">Pectinesterase inhibitor domain-containing protein</fullName>
    </recommendedName>
</protein>
<keyword evidence="2" id="KW-1015">Disulfide bond</keyword>
<sequence length="199" mass="20391">MASSPLFYLTRSMSAILVFALLLLEGTGNTMVAAAGQGQCTPACIIPVCKTVGGTFFDVQFCEGALGSDGRSANAGMDYRAYAVIAADLLAANATKTAAKIDGLLRAAAGSRDDATTTRSLRSCQALYSGIVQRQASCKSAITGKRDAEAVSSLEKSASAANECEDGFGKSSVSVASPLTAEDKNAFRLAKLTVALING</sequence>
<feature type="domain" description="Pectinesterase inhibitor" evidence="5">
    <location>
        <begin position="41"/>
        <end position="196"/>
    </location>
</feature>
<evidence type="ECO:0000259" key="5">
    <source>
        <dbReference type="SMART" id="SM00856"/>
    </source>
</evidence>
<dbReference type="SMART" id="SM00856">
    <property type="entry name" value="PMEI"/>
    <property type="match status" value="1"/>
</dbReference>
<feature type="signal peptide" evidence="4">
    <location>
        <begin position="1"/>
        <end position="28"/>
    </location>
</feature>
<dbReference type="PANTHER" id="PTHR35357">
    <property type="entry name" value="OS02G0537100 PROTEIN"/>
    <property type="match status" value="1"/>
</dbReference>
<dbReference type="EMBL" id="RWGY01000305">
    <property type="protein sequence ID" value="TVU02614.1"/>
    <property type="molecule type" value="Genomic_DNA"/>
</dbReference>
<evidence type="ECO:0000256" key="2">
    <source>
        <dbReference type="ARBA" id="ARBA00023157"/>
    </source>
</evidence>
<reference evidence="6 7" key="1">
    <citation type="journal article" date="2019" name="Sci. Rep.">
        <title>A high-quality genome of Eragrostis curvula grass provides insights into Poaceae evolution and supports new strategies to enhance forage quality.</title>
        <authorList>
            <person name="Carballo J."/>
            <person name="Santos B.A.C.M."/>
            <person name="Zappacosta D."/>
            <person name="Garbus I."/>
            <person name="Selva J.P."/>
            <person name="Gallo C.A."/>
            <person name="Diaz A."/>
            <person name="Albertini E."/>
            <person name="Caccamo M."/>
            <person name="Echenique V."/>
        </authorList>
    </citation>
    <scope>NUCLEOTIDE SEQUENCE [LARGE SCALE GENOMIC DNA]</scope>
    <source>
        <strain evidence="7">cv. Victoria</strain>
        <tissue evidence="6">Leaf</tissue>
    </source>
</reference>
<dbReference type="GO" id="GO:0004857">
    <property type="term" value="F:enzyme inhibitor activity"/>
    <property type="evidence" value="ECO:0007669"/>
    <property type="project" value="InterPro"/>
</dbReference>
<evidence type="ECO:0000256" key="1">
    <source>
        <dbReference type="ARBA" id="ARBA00022729"/>
    </source>
</evidence>
<name>A0A5J9SUK5_9POAL</name>
<dbReference type="InterPro" id="IPR035513">
    <property type="entry name" value="Invertase/methylesterase_inhib"/>
</dbReference>
<comment type="caution">
    <text evidence="6">The sequence shown here is derived from an EMBL/GenBank/DDBJ whole genome shotgun (WGS) entry which is preliminary data.</text>
</comment>
<dbReference type="InterPro" id="IPR006501">
    <property type="entry name" value="Pectinesterase_inhib_dom"/>
</dbReference>
<dbReference type="FunFam" id="1.20.140.40:FF:000002">
    <property type="entry name" value="Putative invertase inhibitor"/>
    <property type="match status" value="1"/>
</dbReference>
<organism evidence="6 7">
    <name type="scientific">Eragrostis curvula</name>
    <name type="common">weeping love grass</name>
    <dbReference type="NCBI Taxonomy" id="38414"/>
    <lineage>
        <taxon>Eukaryota</taxon>
        <taxon>Viridiplantae</taxon>
        <taxon>Streptophyta</taxon>
        <taxon>Embryophyta</taxon>
        <taxon>Tracheophyta</taxon>
        <taxon>Spermatophyta</taxon>
        <taxon>Magnoliopsida</taxon>
        <taxon>Liliopsida</taxon>
        <taxon>Poales</taxon>
        <taxon>Poaceae</taxon>
        <taxon>PACMAD clade</taxon>
        <taxon>Chloridoideae</taxon>
        <taxon>Eragrostideae</taxon>
        <taxon>Eragrostidinae</taxon>
        <taxon>Eragrostis</taxon>
    </lineage>
</organism>
<accession>A0A5J9SUK5</accession>
<dbReference type="GO" id="GO:0005576">
    <property type="term" value="C:extracellular region"/>
    <property type="evidence" value="ECO:0007669"/>
    <property type="project" value="UniProtKB-ARBA"/>
</dbReference>
<proteinExistence type="inferred from homology"/>
<comment type="similarity">
    <text evidence="3">Belongs to the PMEI family.</text>
</comment>
<evidence type="ECO:0000313" key="6">
    <source>
        <dbReference type="EMBL" id="TVU02614.1"/>
    </source>
</evidence>
<dbReference type="Proteomes" id="UP000324897">
    <property type="component" value="Unassembled WGS sequence"/>
</dbReference>
<dbReference type="Pfam" id="PF04043">
    <property type="entry name" value="PMEI"/>
    <property type="match status" value="1"/>
</dbReference>
<dbReference type="Gene3D" id="1.20.140.40">
    <property type="entry name" value="Invertase/pectin methylesterase inhibitor family protein"/>
    <property type="match status" value="1"/>
</dbReference>
<dbReference type="AlphaFoldDB" id="A0A5J9SUK5"/>
<keyword evidence="7" id="KW-1185">Reference proteome</keyword>
<dbReference type="OrthoDB" id="689831at2759"/>
<feature type="non-terminal residue" evidence="6">
    <location>
        <position position="1"/>
    </location>
</feature>
<feature type="chain" id="PRO_5023919684" description="Pectinesterase inhibitor domain-containing protein" evidence="4">
    <location>
        <begin position="29"/>
        <end position="199"/>
    </location>
</feature>
<evidence type="ECO:0000256" key="3">
    <source>
        <dbReference type="ARBA" id="ARBA00038471"/>
    </source>
</evidence>
<dbReference type="NCBIfam" id="TIGR01614">
    <property type="entry name" value="PME_inhib"/>
    <property type="match status" value="1"/>
</dbReference>
<keyword evidence="1 4" id="KW-0732">Signal</keyword>
<dbReference type="Gramene" id="TVU02614">
    <property type="protein sequence ID" value="TVU02614"/>
    <property type="gene ID" value="EJB05_51881"/>
</dbReference>
<dbReference type="PANTHER" id="PTHR35357:SF23">
    <property type="entry name" value="PECTINESTERASE INHIBITOR DOMAIN-CONTAINING PROTEIN"/>
    <property type="match status" value="1"/>
</dbReference>
<evidence type="ECO:0000313" key="7">
    <source>
        <dbReference type="Proteomes" id="UP000324897"/>
    </source>
</evidence>